<accession>A0A9J6R8R2</accession>
<sequence length="77" mass="8623">MWVRSQDKKQLAQCISYSVDMVIGGKKKGSLSGIIDNGFWGAKTVHLGFYDTKEQAIKELDKIQEALASDVKIYEVN</sequence>
<gene>
    <name evidence="1" type="ORF">OWO01_01830</name>
</gene>
<evidence type="ECO:0000313" key="2">
    <source>
        <dbReference type="Proteomes" id="UP001084197"/>
    </source>
</evidence>
<organism evidence="1 2">
    <name type="scientific">Natronobacillus azotifigens</name>
    <dbReference type="NCBI Taxonomy" id="472978"/>
    <lineage>
        <taxon>Bacteria</taxon>
        <taxon>Bacillati</taxon>
        <taxon>Bacillota</taxon>
        <taxon>Bacilli</taxon>
        <taxon>Bacillales</taxon>
        <taxon>Bacillaceae</taxon>
        <taxon>Natronobacillus</taxon>
    </lineage>
</organism>
<dbReference type="Proteomes" id="UP001084197">
    <property type="component" value="Unassembled WGS sequence"/>
</dbReference>
<dbReference type="RefSeq" id="WP_268778718.1">
    <property type="nucleotide sequence ID" value="NZ_JAPRAT010000002.1"/>
</dbReference>
<keyword evidence="2" id="KW-1185">Reference proteome</keyword>
<comment type="caution">
    <text evidence="1">The sequence shown here is derived from an EMBL/GenBank/DDBJ whole genome shotgun (WGS) entry which is preliminary data.</text>
</comment>
<name>A0A9J6R8R2_9BACI</name>
<reference evidence="1" key="1">
    <citation type="submission" date="2022-11" db="EMBL/GenBank/DDBJ databases">
        <title>WGS of Natronobacillus azotifigens 24KS-1, an anaerobic diazotrophic haloalkaliphile from soda-rich habitats.</title>
        <authorList>
            <person name="Sorokin D.Y."/>
            <person name="Merkel A.Y."/>
        </authorList>
    </citation>
    <scope>NUCLEOTIDE SEQUENCE</scope>
    <source>
        <strain evidence="1">24KS-1</strain>
    </source>
</reference>
<evidence type="ECO:0000313" key="1">
    <source>
        <dbReference type="EMBL" id="MCZ0701951.1"/>
    </source>
</evidence>
<protein>
    <submittedName>
        <fullName evidence="1">Uncharacterized protein</fullName>
    </submittedName>
</protein>
<dbReference type="EMBL" id="JAPRAT010000002">
    <property type="protein sequence ID" value="MCZ0701951.1"/>
    <property type="molecule type" value="Genomic_DNA"/>
</dbReference>
<proteinExistence type="predicted"/>
<dbReference type="AlphaFoldDB" id="A0A9J6R8R2"/>